<comment type="caution">
    <text evidence="3">The sequence shown here is derived from an EMBL/GenBank/DDBJ whole genome shotgun (WGS) entry which is preliminary data.</text>
</comment>
<dbReference type="AlphaFoldDB" id="A0A6I4HUL8"/>
<dbReference type="GO" id="GO:0003887">
    <property type="term" value="F:DNA-directed DNA polymerase activity"/>
    <property type="evidence" value="ECO:0007669"/>
    <property type="project" value="TreeGrafter"/>
</dbReference>
<evidence type="ECO:0000313" key="3">
    <source>
        <dbReference type="EMBL" id="MVM94367.1"/>
    </source>
</evidence>
<protein>
    <submittedName>
        <fullName evidence="3">DNA polymerase V subunit UmuC</fullName>
    </submittedName>
</protein>
<reference evidence="3 4" key="1">
    <citation type="submission" date="2019-11" db="EMBL/GenBank/DDBJ databases">
        <title>Multidrug-resistant Acinetobacter baumannii moving toward extensively drug-resistant over fifteen years in South of Brazil.</title>
        <authorList>
            <person name="Fedrigo N.H."/>
            <person name="Cerdeira L."/>
            <person name="Fuga B."/>
            <person name="Marini P.V.B."/>
            <person name="Shinohara D.R."/>
            <person name="Carrara-Marroni F.E."/>
            <person name="Lincopan N."/>
            <person name="Tognim M.C.B."/>
        </authorList>
    </citation>
    <scope>NUCLEOTIDE SEQUENCE [LARGE SCALE GENOMIC DNA]</scope>
    <source>
        <strain evidence="3 4">Ac576</strain>
    </source>
</reference>
<evidence type="ECO:0000313" key="4">
    <source>
        <dbReference type="Proteomes" id="UP000439424"/>
    </source>
</evidence>
<dbReference type="GO" id="GO:0042276">
    <property type="term" value="P:error-prone translesion synthesis"/>
    <property type="evidence" value="ECO:0007669"/>
    <property type="project" value="TreeGrafter"/>
</dbReference>
<feature type="non-terminal residue" evidence="3">
    <location>
        <position position="119"/>
    </location>
</feature>
<dbReference type="GO" id="GO:0006281">
    <property type="term" value="P:DNA repair"/>
    <property type="evidence" value="ECO:0007669"/>
    <property type="project" value="InterPro"/>
</dbReference>
<dbReference type="Gene3D" id="3.40.1170.60">
    <property type="match status" value="1"/>
</dbReference>
<name>A0A6I4HUL8_ACIBA</name>
<dbReference type="Pfam" id="PF00817">
    <property type="entry name" value="IMS"/>
    <property type="match status" value="1"/>
</dbReference>
<dbReference type="EMBL" id="WPIP01000720">
    <property type="protein sequence ID" value="MVM94367.1"/>
    <property type="molecule type" value="Genomic_DNA"/>
</dbReference>
<dbReference type="InterPro" id="IPR001126">
    <property type="entry name" value="UmuC"/>
</dbReference>
<dbReference type="GO" id="GO:0005829">
    <property type="term" value="C:cytosol"/>
    <property type="evidence" value="ECO:0007669"/>
    <property type="project" value="TreeGrafter"/>
</dbReference>
<dbReference type="GO" id="GO:0009432">
    <property type="term" value="P:SOS response"/>
    <property type="evidence" value="ECO:0007669"/>
    <property type="project" value="TreeGrafter"/>
</dbReference>
<feature type="non-terminal residue" evidence="3">
    <location>
        <position position="1"/>
    </location>
</feature>
<dbReference type="SUPFAM" id="SSF56672">
    <property type="entry name" value="DNA/RNA polymerases"/>
    <property type="match status" value="1"/>
</dbReference>
<dbReference type="InterPro" id="IPR043502">
    <property type="entry name" value="DNA/RNA_pol_sf"/>
</dbReference>
<dbReference type="InterPro" id="IPR050116">
    <property type="entry name" value="DNA_polymerase-Y"/>
</dbReference>
<proteinExistence type="inferred from homology"/>
<dbReference type="Gene3D" id="3.30.70.270">
    <property type="match status" value="1"/>
</dbReference>
<evidence type="ECO:0000259" key="2">
    <source>
        <dbReference type="PROSITE" id="PS50173"/>
    </source>
</evidence>
<feature type="domain" description="UmuC" evidence="2">
    <location>
        <begin position="1"/>
        <end position="119"/>
    </location>
</feature>
<dbReference type="PANTHER" id="PTHR11076:SF34">
    <property type="entry name" value="PROTEIN UMUC"/>
    <property type="match status" value="1"/>
</dbReference>
<dbReference type="PANTHER" id="PTHR11076">
    <property type="entry name" value="DNA REPAIR POLYMERASE UMUC / TRANSFERASE FAMILY MEMBER"/>
    <property type="match status" value="1"/>
</dbReference>
<dbReference type="PROSITE" id="PS50173">
    <property type="entry name" value="UMUC"/>
    <property type="match status" value="1"/>
</dbReference>
<organism evidence="3 4">
    <name type="scientific">Acinetobacter baumannii</name>
    <dbReference type="NCBI Taxonomy" id="470"/>
    <lineage>
        <taxon>Bacteria</taxon>
        <taxon>Pseudomonadati</taxon>
        <taxon>Pseudomonadota</taxon>
        <taxon>Gammaproteobacteria</taxon>
        <taxon>Moraxellales</taxon>
        <taxon>Moraxellaceae</taxon>
        <taxon>Acinetobacter</taxon>
        <taxon>Acinetobacter calcoaceticus/baumannii complex</taxon>
    </lineage>
</organism>
<gene>
    <name evidence="3" type="ORF">GNY86_22815</name>
</gene>
<accession>A0A6I4HUL8</accession>
<comment type="similarity">
    <text evidence="1">Belongs to the DNA polymerase type-Y family.</text>
</comment>
<dbReference type="InterPro" id="IPR043128">
    <property type="entry name" value="Rev_trsase/Diguanyl_cyclase"/>
</dbReference>
<dbReference type="Proteomes" id="UP000439424">
    <property type="component" value="Unassembled WGS sequence"/>
</dbReference>
<evidence type="ECO:0000256" key="1">
    <source>
        <dbReference type="ARBA" id="ARBA00010945"/>
    </source>
</evidence>
<sequence>SLNNKPVIVLSNNDGCAVARSNEAKSLNIKMGVPLFQIKDIVQQHNVIVLSSNYAMYAEMSRRFHKILASYVTDEEVEPYSIDECFVDFTAYEKNFDLEKVGQQMRQQIWKWLGLPVCV</sequence>